<organism evidence="5 6">
    <name type="scientific">Mycobacterium dioxanotrophicus</name>
    <dbReference type="NCBI Taxonomy" id="482462"/>
    <lineage>
        <taxon>Bacteria</taxon>
        <taxon>Bacillati</taxon>
        <taxon>Actinomycetota</taxon>
        <taxon>Actinomycetes</taxon>
        <taxon>Mycobacteriales</taxon>
        <taxon>Mycobacteriaceae</taxon>
        <taxon>Mycobacterium</taxon>
    </lineage>
</organism>
<evidence type="ECO:0000259" key="2">
    <source>
        <dbReference type="Pfam" id="PF24062"/>
    </source>
</evidence>
<dbReference type="RefSeq" id="WP_087080594.1">
    <property type="nucleotide sequence ID" value="NZ_CP020809.1"/>
</dbReference>
<evidence type="ECO:0000313" key="5">
    <source>
        <dbReference type="EMBL" id="ART72888.1"/>
    </source>
</evidence>
<reference evidence="5 6" key="1">
    <citation type="submission" date="2017-04" db="EMBL/GenBank/DDBJ databases">
        <title>Whole Genome Sequence of 1,4-Dioxane Degrading Bacterium Mycobacterium dioxanotrophicus PH-06.</title>
        <authorList>
            <person name="He Y."/>
        </authorList>
    </citation>
    <scope>NUCLEOTIDE SEQUENCE [LARGE SCALE GENOMIC DNA]</scope>
    <source>
        <strain evidence="5 6">PH-06</strain>
    </source>
</reference>
<feature type="domain" description="DUF7379" evidence="4">
    <location>
        <begin position="215"/>
        <end position="408"/>
    </location>
</feature>
<dbReference type="SUPFAM" id="SSF53474">
    <property type="entry name" value="alpha/beta-Hydrolases"/>
    <property type="match status" value="1"/>
</dbReference>
<proteinExistence type="predicted"/>
<sequence length="1200" mass="128267">MATIRRGALELDLPDNVSIAEERPDVGRRRRGGAGAVAPTDVVPPDVVAQALADQLTVVDTVPLEVSAGAPAPRRRGPAPSALMRVDVAPDEHAVVLVEQDGYYSWITGAKEAPSPATRRGPSTAIVTFEIPLDTKAPGGASPKRGPISDALIKPVTTIVFRFAARLVIGQLVKRLERAIEPGVVTIDQVDPVTWTKLADPKTVPLPTDRRARVLLLVHGTFSSTRGGFGSFIGTDAGKHLLERAVADYDAVLGFDHRTLSEDPLENAEQLLTALRALPADAGVDIDVVTHSRGALVVRSLVEHALEADDRLSIGKVVMVAGPNAGTLLASPKNWKTLVDLYTNLAVGICRVIGIAAPPAATVTTILRESLQALAILVKAIVAEAADEQRVPGLGAMVPGGRFITDINRSAAPGHPIAAAYYTVSSDFEVTGLSGPQELPDKLKRLVADGFVDQLMGEANDLVVDVKSMTAVDPGTPGLIHQSFALGDNPTTYHCSYFVDQSVLEAIEGWLLGRPDTDASPGADAFPVGQMVNALPDFVDTNFAMIDAYSPVNIVTRQLRDSTHDFAVVRDLDADGQVVHYAFTTDEFLGITGAIAPELSQLSLTQTGALTDTVPSPATSSIRIIAPRPPAAASPWASRTVVLLDGSPVGVVPPTDVLDANAGRRRRGGQEEALALDDQLEEAAQPTIQAYFRAETDAVISTTEESLVLVDIALEVLEGLIGPNAKGGSADIDSTKPITVHVVPRINLSINGDKHATVKPPVAGEPRSLRFSVTGTRPGPGQLLVIAGQGPVDLVKLVLDVTVVNGQPADGGRAAVCAALPTVTDAPNSDQLIIDENTTVAMSPDGQREVVVDTKFDVRFRSETLDLELRDTTDTIKGDRLDYVTKLYKQIEADWGTSAKDATAFNRALRAYGGQLFDELLPESIQRQLWDNRDKIKQIQVNSVDPFIPWEIVHLKGPDGKLPTEELFLANMGLVRWIDNARIAPQKVEVRSGHANAITPSYPEGSGWSLAEPANEFDYLESAFGATRVEADVETIMTLLEQPGQFDLLHFAGHGMADAGDIANAGLIIQVRNMNGRWEPVSLSPTLVEQYARLRIEKGNRPLVFLNACQVGRAGYQLTRVGGFAQAFLKAGAGIFVSTLWSVVDEPARIFTEEFYGELIAGKTVAQATVAARQKCRAAGDPTWLAYVVYGRPDGRLIKR</sequence>
<dbReference type="OrthoDB" id="8773014at2"/>
<dbReference type="Proteomes" id="UP000195331">
    <property type="component" value="Chromosome"/>
</dbReference>
<dbReference type="InterPro" id="IPR024983">
    <property type="entry name" value="CHAT_dom"/>
</dbReference>
<name>A0A1Y0CC94_9MYCO</name>
<keyword evidence="6" id="KW-1185">Reference proteome</keyword>
<dbReference type="Pfam" id="PF24062">
    <property type="entry name" value="DUF7362"/>
    <property type="match status" value="1"/>
</dbReference>
<dbReference type="EMBL" id="CP020809">
    <property type="protein sequence ID" value="ART72888.1"/>
    <property type="molecule type" value="Genomic_DNA"/>
</dbReference>
<feature type="domain" description="CHAT" evidence="1">
    <location>
        <begin position="912"/>
        <end position="1179"/>
    </location>
</feature>
<dbReference type="Pfam" id="PF12770">
    <property type="entry name" value="CHAT"/>
    <property type="match status" value="1"/>
</dbReference>
<accession>A0A1Y0CC94</accession>
<feature type="domain" description="DUF7362" evidence="2">
    <location>
        <begin position="46"/>
        <end position="122"/>
    </location>
</feature>
<dbReference type="KEGG" id="mdx:BTO20_33880"/>
<evidence type="ECO:0000259" key="1">
    <source>
        <dbReference type="Pfam" id="PF12770"/>
    </source>
</evidence>
<gene>
    <name evidence="5" type="ORF">BTO20_33880</name>
</gene>
<dbReference type="Pfam" id="PF24063">
    <property type="entry name" value="DUF7363"/>
    <property type="match status" value="1"/>
</dbReference>
<dbReference type="InterPro" id="IPR029058">
    <property type="entry name" value="AB_hydrolase_fold"/>
</dbReference>
<evidence type="ECO:0000259" key="4">
    <source>
        <dbReference type="Pfam" id="PF24096"/>
    </source>
</evidence>
<dbReference type="InterPro" id="IPR055803">
    <property type="entry name" value="DUF7379"/>
</dbReference>
<evidence type="ECO:0000313" key="6">
    <source>
        <dbReference type="Proteomes" id="UP000195331"/>
    </source>
</evidence>
<feature type="domain" description="DUF7363" evidence="3">
    <location>
        <begin position="694"/>
        <end position="799"/>
    </location>
</feature>
<dbReference type="InterPro" id="IPR055787">
    <property type="entry name" value="DUF7363"/>
</dbReference>
<protein>
    <submittedName>
        <fullName evidence="5">Uncharacterized protein</fullName>
    </submittedName>
</protein>
<dbReference type="Pfam" id="PF24096">
    <property type="entry name" value="DUF7379"/>
    <property type="match status" value="1"/>
</dbReference>
<dbReference type="InterPro" id="IPR055786">
    <property type="entry name" value="DUF7362"/>
</dbReference>
<evidence type="ECO:0000259" key="3">
    <source>
        <dbReference type="Pfam" id="PF24063"/>
    </source>
</evidence>
<dbReference type="Gene3D" id="3.40.50.1820">
    <property type="entry name" value="alpha/beta hydrolase"/>
    <property type="match status" value="1"/>
</dbReference>
<dbReference type="AlphaFoldDB" id="A0A1Y0CC94"/>